<evidence type="ECO:0000313" key="3">
    <source>
        <dbReference type="Proteomes" id="UP001195483"/>
    </source>
</evidence>
<feature type="transmembrane region" description="Helical" evidence="1">
    <location>
        <begin position="21"/>
        <end position="39"/>
    </location>
</feature>
<gene>
    <name evidence="2" type="ORF">CHS0354_017976</name>
</gene>
<name>A0AAE0VL45_9BIVA</name>
<keyword evidence="1" id="KW-0812">Transmembrane</keyword>
<organism evidence="2 3">
    <name type="scientific">Potamilus streckersoni</name>
    <dbReference type="NCBI Taxonomy" id="2493646"/>
    <lineage>
        <taxon>Eukaryota</taxon>
        <taxon>Metazoa</taxon>
        <taxon>Spiralia</taxon>
        <taxon>Lophotrochozoa</taxon>
        <taxon>Mollusca</taxon>
        <taxon>Bivalvia</taxon>
        <taxon>Autobranchia</taxon>
        <taxon>Heteroconchia</taxon>
        <taxon>Palaeoheterodonta</taxon>
        <taxon>Unionida</taxon>
        <taxon>Unionoidea</taxon>
        <taxon>Unionidae</taxon>
        <taxon>Ambleminae</taxon>
        <taxon>Lampsilini</taxon>
        <taxon>Potamilus</taxon>
    </lineage>
</organism>
<comment type="caution">
    <text evidence="2">The sequence shown here is derived from an EMBL/GenBank/DDBJ whole genome shotgun (WGS) entry which is preliminary data.</text>
</comment>
<reference evidence="2" key="2">
    <citation type="journal article" date="2021" name="Genome Biol. Evol.">
        <title>Developing a high-quality reference genome for a parasitic bivalve with doubly uniparental inheritance (Bivalvia: Unionida).</title>
        <authorList>
            <person name="Smith C.H."/>
        </authorList>
    </citation>
    <scope>NUCLEOTIDE SEQUENCE</scope>
    <source>
        <strain evidence="2">CHS0354</strain>
        <tissue evidence="2">Mantle</tissue>
    </source>
</reference>
<reference evidence="2" key="1">
    <citation type="journal article" date="2021" name="Genome Biol. Evol.">
        <title>A High-Quality Reference Genome for a Parasitic Bivalve with Doubly Uniparental Inheritance (Bivalvia: Unionida).</title>
        <authorList>
            <person name="Smith C.H."/>
        </authorList>
    </citation>
    <scope>NUCLEOTIDE SEQUENCE</scope>
    <source>
        <strain evidence="2">CHS0354</strain>
    </source>
</reference>
<feature type="transmembrane region" description="Helical" evidence="1">
    <location>
        <begin position="45"/>
        <end position="67"/>
    </location>
</feature>
<feature type="transmembrane region" description="Helical" evidence="1">
    <location>
        <begin position="120"/>
        <end position="142"/>
    </location>
</feature>
<dbReference type="AlphaFoldDB" id="A0AAE0VL45"/>
<protein>
    <submittedName>
        <fullName evidence="2">Uncharacterized protein</fullName>
    </submittedName>
</protein>
<evidence type="ECO:0000256" key="1">
    <source>
        <dbReference type="SAM" id="Phobius"/>
    </source>
</evidence>
<sequence length="169" mass="19037">MSFQYIQIRAEMEVNRILQNVIVAHHLIQVVNVVVGVITCGATSHFLLMVVYLFAIAPVFVFIVFWIASKCNFKDLRLILVHFNCILSILWFMAILPIFIRYIHFSRGIYDSTQFNAVTLALTIVNGILSLSSICFAVCAIWKAARNVVLKAKLSTLQQIDGHALSPIP</sequence>
<dbReference type="EMBL" id="JAEAOA010001107">
    <property type="protein sequence ID" value="KAK3580695.1"/>
    <property type="molecule type" value="Genomic_DNA"/>
</dbReference>
<feature type="transmembrane region" description="Helical" evidence="1">
    <location>
        <begin position="79"/>
        <end position="100"/>
    </location>
</feature>
<keyword evidence="1" id="KW-1133">Transmembrane helix</keyword>
<proteinExistence type="predicted"/>
<keyword evidence="3" id="KW-1185">Reference proteome</keyword>
<accession>A0AAE0VL45</accession>
<keyword evidence="1" id="KW-0472">Membrane</keyword>
<evidence type="ECO:0000313" key="2">
    <source>
        <dbReference type="EMBL" id="KAK3580695.1"/>
    </source>
</evidence>
<reference evidence="2" key="3">
    <citation type="submission" date="2023-05" db="EMBL/GenBank/DDBJ databases">
        <authorList>
            <person name="Smith C.H."/>
        </authorList>
    </citation>
    <scope>NUCLEOTIDE SEQUENCE</scope>
    <source>
        <strain evidence="2">CHS0354</strain>
        <tissue evidence="2">Mantle</tissue>
    </source>
</reference>
<dbReference type="Proteomes" id="UP001195483">
    <property type="component" value="Unassembled WGS sequence"/>
</dbReference>